<organism evidence="1 2">
    <name type="scientific">Pseudomonas syringae pv. helianthi</name>
    <dbReference type="NCBI Taxonomy" id="251654"/>
    <lineage>
        <taxon>Bacteria</taxon>
        <taxon>Pseudomonadati</taxon>
        <taxon>Pseudomonadota</taxon>
        <taxon>Gammaproteobacteria</taxon>
        <taxon>Pseudomonadales</taxon>
        <taxon>Pseudomonadaceae</taxon>
        <taxon>Pseudomonas</taxon>
    </lineage>
</organism>
<dbReference type="AlphaFoldDB" id="A0A0P9W7Z4"/>
<name>A0A0P9W7Z4_9PSED</name>
<evidence type="ECO:0000313" key="2">
    <source>
        <dbReference type="Proteomes" id="UP000050557"/>
    </source>
</evidence>
<gene>
    <name evidence="1" type="ORF">ALO68_00271</name>
</gene>
<reference evidence="1 2" key="1">
    <citation type="submission" date="2015-09" db="EMBL/GenBank/DDBJ databases">
        <title>Genome announcement of multiple Pseudomonas syringae strains.</title>
        <authorList>
            <person name="Thakur S."/>
            <person name="Wang P.W."/>
            <person name="Gong Y."/>
            <person name="Weir B.S."/>
            <person name="Guttman D.S."/>
        </authorList>
    </citation>
    <scope>NUCLEOTIDE SEQUENCE [LARGE SCALE GENOMIC DNA]</scope>
    <source>
        <strain evidence="1 2">ICMP4531</strain>
    </source>
</reference>
<accession>A0A0P9W7Z4</accession>
<dbReference type="EMBL" id="LJQM01000065">
    <property type="protein sequence ID" value="KPX47539.1"/>
    <property type="molecule type" value="Genomic_DNA"/>
</dbReference>
<dbReference type="Proteomes" id="UP000050557">
    <property type="component" value="Unassembled WGS sequence"/>
</dbReference>
<sequence length="95" mass="10569">MKMANETERTEILKAWHENRQAVTAHSNEIVQAHAMAIMWLETQSIRPDTVADALKITDSYLAVLKECVHVLGGSNLEITATFPHGKVTIDVLSQ</sequence>
<comment type="caution">
    <text evidence="1">The sequence shown here is derived from an EMBL/GenBank/DDBJ whole genome shotgun (WGS) entry which is preliminary data.</text>
</comment>
<protein>
    <submittedName>
        <fullName evidence="1">Prophage PssSM-01, Orf22</fullName>
    </submittedName>
</protein>
<dbReference type="PATRIC" id="fig|251654.3.peg.354"/>
<proteinExistence type="predicted"/>
<evidence type="ECO:0000313" key="1">
    <source>
        <dbReference type="EMBL" id="KPX47539.1"/>
    </source>
</evidence>